<name>A0A0S2TER1_9GAMM</name>
<dbReference type="InterPro" id="IPR006116">
    <property type="entry name" value="NT_2-5OAS_ClassI-CCAase"/>
</dbReference>
<keyword evidence="3" id="KW-1185">Reference proteome</keyword>
<protein>
    <recommendedName>
        <fullName evidence="4">Nucleotidyltransferase</fullName>
    </recommendedName>
</protein>
<evidence type="ECO:0008006" key="4">
    <source>
        <dbReference type="Google" id="ProtNLM"/>
    </source>
</evidence>
<organism evidence="2 3">
    <name type="scientific">Candidatus Tenderia electrophaga</name>
    <dbReference type="NCBI Taxonomy" id="1748243"/>
    <lineage>
        <taxon>Bacteria</taxon>
        <taxon>Pseudomonadati</taxon>
        <taxon>Pseudomonadota</taxon>
        <taxon>Gammaproteobacteria</taxon>
        <taxon>Candidatus Tenderiales</taxon>
        <taxon>Candidatus Tenderiaceae</taxon>
        <taxon>Candidatus Tenderia</taxon>
    </lineage>
</organism>
<dbReference type="GO" id="GO:0051607">
    <property type="term" value="P:defense response to virus"/>
    <property type="evidence" value="ECO:0007669"/>
    <property type="project" value="UniProtKB-KW"/>
</dbReference>
<gene>
    <name evidence="2" type="ORF">Tel_11145</name>
</gene>
<dbReference type="CDD" id="cd05400">
    <property type="entry name" value="NT_2-5OAS_ClassI-CCAase"/>
    <property type="match status" value="1"/>
</dbReference>
<accession>A0A0S2TER1</accession>
<dbReference type="Proteomes" id="UP000055136">
    <property type="component" value="Chromosome"/>
</dbReference>
<evidence type="ECO:0000256" key="1">
    <source>
        <dbReference type="ARBA" id="ARBA00023118"/>
    </source>
</evidence>
<keyword evidence="1" id="KW-0051">Antiviral defense</keyword>
<dbReference type="EMBL" id="CP013099">
    <property type="protein sequence ID" value="ALP53643.1"/>
    <property type="molecule type" value="Genomic_DNA"/>
</dbReference>
<dbReference type="Pfam" id="PF18144">
    <property type="entry name" value="SMODS"/>
    <property type="match status" value="1"/>
</dbReference>
<evidence type="ECO:0000313" key="2">
    <source>
        <dbReference type="EMBL" id="ALP53643.1"/>
    </source>
</evidence>
<sequence>MTVDRSKYSRFLQKVAEDIDISPGKYQDAVERYQAVGRWLEDGNYPGCSGELSIYPQGSFRLGTVVRPIRGGVEASYDIDLVSEFPIEKHRTDPGTMKKMVGDRLCEHGTYRRLLDEEGKRCWTLEYAEQDDVGFHLDVLPCISNPSGLLDTSIAITNKKNGTYDWSASNPKGYGLWFDSQNQAAFEFSLSEQKRALQVRAPDIYARVDDVPDLLVRTPLQRSIQLMKRHRDIKFNNARYNGYAPISIIITTLAAQFYQDDSDIYTALSGIVNKLHAHSVLVENGIVDRSKVPYSPIKRTPDGGWYIGNPVNPEENFADRWHEDNHARARAFFSWVAALKEDLLNILDETRPDVLRKRLTAVLGAVATASHLDLIAPVEAAVVSTPKIHISGAAKPWRA</sequence>
<dbReference type="GO" id="GO:0016779">
    <property type="term" value="F:nucleotidyltransferase activity"/>
    <property type="evidence" value="ECO:0007669"/>
    <property type="project" value="InterPro"/>
</dbReference>
<evidence type="ECO:0000313" key="3">
    <source>
        <dbReference type="Proteomes" id="UP000055136"/>
    </source>
</evidence>
<reference evidence="2" key="1">
    <citation type="submission" date="2015-10" db="EMBL/GenBank/DDBJ databases">
        <title>Description of Candidatus Tenderia electrophaga gen. nov, sp. nov., an Uncultivated Electroautotroph from a Biocathode Enrichment.</title>
        <authorList>
            <person name="Eddie B.J."/>
            <person name="Malanoski A.P."/>
            <person name="Wang Z."/>
            <person name="Hall R.J."/>
            <person name="Oh S.D."/>
            <person name="Heiner C."/>
            <person name="Lin B."/>
            <person name="Strycharz-Glaven S.M."/>
        </authorList>
    </citation>
    <scope>NUCLEOTIDE SEQUENCE [LARGE SCALE GENOMIC DNA]</scope>
    <source>
        <strain evidence="2">NRL1</strain>
    </source>
</reference>
<dbReference type="KEGG" id="tee:Tel_11145"/>
<dbReference type="AlphaFoldDB" id="A0A0S2TER1"/>
<proteinExistence type="predicted"/>
<dbReference type="STRING" id="1748243.Tel_11145"/>